<dbReference type="Gene3D" id="2.40.110.10">
    <property type="entry name" value="Butyryl-CoA Dehydrogenase, subunit A, domain 2"/>
    <property type="match status" value="1"/>
</dbReference>
<organism evidence="3">
    <name type="scientific">uncultured Thermoleophilia bacterium</name>
    <dbReference type="NCBI Taxonomy" id="1497501"/>
    <lineage>
        <taxon>Bacteria</taxon>
        <taxon>Bacillati</taxon>
        <taxon>Actinomycetota</taxon>
        <taxon>Thermoleophilia</taxon>
        <taxon>environmental samples</taxon>
    </lineage>
</organism>
<dbReference type="PANTHER" id="PTHR43188:SF1">
    <property type="entry name" value="ACYL-COA DEHYDROGENASE"/>
    <property type="match status" value="1"/>
</dbReference>
<dbReference type="InterPro" id="IPR006091">
    <property type="entry name" value="Acyl-CoA_Oxase/DH_mid-dom"/>
</dbReference>
<name>A0A6J4UCC9_9ACTN</name>
<dbReference type="EMBL" id="CADCWC010000347">
    <property type="protein sequence ID" value="CAA9546054.1"/>
    <property type="molecule type" value="Genomic_DNA"/>
</dbReference>
<gene>
    <name evidence="3" type="ORF">AVDCRST_MAG79-2309</name>
</gene>
<dbReference type="Pfam" id="PF02770">
    <property type="entry name" value="Acyl-CoA_dh_M"/>
    <property type="match status" value="1"/>
</dbReference>
<accession>A0A6J4UCC9</accession>
<evidence type="ECO:0000259" key="2">
    <source>
        <dbReference type="Pfam" id="PF02771"/>
    </source>
</evidence>
<dbReference type="AlphaFoldDB" id="A0A6J4UCC9"/>
<proteinExistence type="predicted"/>
<dbReference type="Gene3D" id="1.10.540.10">
    <property type="entry name" value="Acyl-CoA dehydrogenase/oxidase, N-terminal domain"/>
    <property type="match status" value="1"/>
</dbReference>
<dbReference type="InterPro" id="IPR046373">
    <property type="entry name" value="Acyl-CoA_Oxase/DH_mid-dom_sf"/>
</dbReference>
<protein>
    <submittedName>
        <fullName evidence="3">Acyl-CoA dehydrogenase</fullName>
    </submittedName>
</protein>
<dbReference type="GO" id="GO:0003995">
    <property type="term" value="F:acyl-CoA dehydrogenase activity"/>
    <property type="evidence" value="ECO:0007669"/>
    <property type="project" value="InterPro"/>
</dbReference>
<dbReference type="InterPro" id="IPR045008">
    <property type="entry name" value="ACX4-like"/>
</dbReference>
<dbReference type="PANTHER" id="PTHR43188">
    <property type="entry name" value="ACYL-COENZYME A OXIDASE"/>
    <property type="match status" value="1"/>
</dbReference>
<dbReference type="GO" id="GO:0050660">
    <property type="term" value="F:flavin adenine dinucleotide binding"/>
    <property type="evidence" value="ECO:0007669"/>
    <property type="project" value="InterPro"/>
</dbReference>
<dbReference type="SUPFAM" id="SSF56645">
    <property type="entry name" value="Acyl-CoA dehydrogenase NM domain-like"/>
    <property type="match status" value="1"/>
</dbReference>
<evidence type="ECO:0000313" key="3">
    <source>
        <dbReference type="EMBL" id="CAA9546054.1"/>
    </source>
</evidence>
<feature type="non-terminal residue" evidence="3">
    <location>
        <position position="235"/>
    </location>
</feature>
<evidence type="ECO:0000259" key="1">
    <source>
        <dbReference type="Pfam" id="PF02770"/>
    </source>
</evidence>
<feature type="domain" description="Acyl-CoA oxidase/dehydrogenase middle" evidence="1">
    <location>
        <begin position="142"/>
        <end position="234"/>
    </location>
</feature>
<dbReference type="InterPro" id="IPR009100">
    <property type="entry name" value="AcylCoA_DH/oxidase_NM_dom_sf"/>
</dbReference>
<dbReference type="InterPro" id="IPR013786">
    <property type="entry name" value="AcylCoA_DH/ox_N"/>
</dbReference>
<dbReference type="GO" id="GO:0006635">
    <property type="term" value="P:fatty acid beta-oxidation"/>
    <property type="evidence" value="ECO:0007669"/>
    <property type="project" value="InterPro"/>
</dbReference>
<sequence>MSPQTVPYAHLGSALATDYFFVREQFTEDQWEHFLDTRRFVDREVLPAINEYWEAAELPWPLMRRLPELGLLGEDIQGYGCPGLDPLARGLVNMELHRGDGSLGTFLGVQSGLAMKTISMLGSDEQKERWLPAMARLEKIGAFGLTEPDHGSDSVALETSARPEGDGWVLNGAKRWIGNGSIADVVVIWARSTEDGQVKGFLVEKGTPGFEAATMQGKGASRAIWQADITLDDVR</sequence>
<dbReference type="InterPro" id="IPR037069">
    <property type="entry name" value="AcylCoA_DH/ox_N_sf"/>
</dbReference>
<feature type="domain" description="Acyl-CoA dehydrogenase/oxidase N-terminal" evidence="2">
    <location>
        <begin position="36"/>
        <end position="137"/>
    </location>
</feature>
<dbReference type="Pfam" id="PF02771">
    <property type="entry name" value="Acyl-CoA_dh_N"/>
    <property type="match status" value="1"/>
</dbReference>
<reference evidence="3" key="1">
    <citation type="submission" date="2020-02" db="EMBL/GenBank/DDBJ databases">
        <authorList>
            <person name="Meier V. D."/>
        </authorList>
    </citation>
    <scope>NUCLEOTIDE SEQUENCE</scope>
    <source>
        <strain evidence="3">AVDCRST_MAG79</strain>
    </source>
</reference>